<reference evidence="1" key="1">
    <citation type="submission" date="2023-04" db="EMBL/GenBank/DDBJ databases">
        <title>Draft Genome sequencing of Naganishia species isolated from polar environments using Oxford Nanopore Technology.</title>
        <authorList>
            <person name="Leo P."/>
            <person name="Venkateswaran K."/>
        </authorList>
    </citation>
    <scope>NUCLEOTIDE SEQUENCE</scope>
    <source>
        <strain evidence="1">MNA-CCFEE 5261</strain>
    </source>
</reference>
<comment type="caution">
    <text evidence="1">The sequence shown here is derived from an EMBL/GenBank/DDBJ whole genome shotgun (WGS) entry which is preliminary data.</text>
</comment>
<sequence length="338" mass="37189">MKGTIPTIRSWKPTRNTNVLADEESDIRFTFSIWHQPAPTTETTHARSQVQPVARAAPFTWLPLLPFEPAQELASVWPLVGRGIPLSSDLPADNVDIIRRASSLRSPSTDDSATDSVEPAKKKQKVRTLGEGRLESAIIARTRNEKPTSQSGRAGSHRRLAIHRVRTRDVDIVEDFLDKYLPEFGTGVPLRILLGTSGVAALAIQAEPTHNDLPEPILDPSVHHARPLERSSPILALVIYRKTRSGSESVISHMQAIAVHPASRRLGLGRQLVSEALKDSIQEAQAQEDSTLTLRAEGYEGNGSREFWQRSVAGLKVSSRRLGCRRGWAGEAQLPCVV</sequence>
<dbReference type="Proteomes" id="UP001241377">
    <property type="component" value="Unassembled WGS sequence"/>
</dbReference>
<organism evidence="1 2">
    <name type="scientific">Naganishia cerealis</name>
    <dbReference type="NCBI Taxonomy" id="610337"/>
    <lineage>
        <taxon>Eukaryota</taxon>
        <taxon>Fungi</taxon>
        <taxon>Dikarya</taxon>
        <taxon>Basidiomycota</taxon>
        <taxon>Agaricomycotina</taxon>
        <taxon>Tremellomycetes</taxon>
        <taxon>Filobasidiales</taxon>
        <taxon>Filobasidiaceae</taxon>
        <taxon>Naganishia</taxon>
    </lineage>
</organism>
<evidence type="ECO:0000313" key="1">
    <source>
        <dbReference type="EMBL" id="KAJ9101906.1"/>
    </source>
</evidence>
<gene>
    <name evidence="1" type="ORF">QFC19_004986</name>
</gene>
<accession>A0ACC2VTD9</accession>
<protein>
    <submittedName>
        <fullName evidence="1">Uncharacterized protein</fullName>
    </submittedName>
</protein>
<name>A0ACC2VTD9_9TREE</name>
<keyword evidence="2" id="KW-1185">Reference proteome</keyword>
<dbReference type="EMBL" id="JASBWR010000055">
    <property type="protein sequence ID" value="KAJ9101906.1"/>
    <property type="molecule type" value="Genomic_DNA"/>
</dbReference>
<evidence type="ECO:0000313" key="2">
    <source>
        <dbReference type="Proteomes" id="UP001241377"/>
    </source>
</evidence>
<proteinExistence type="predicted"/>